<dbReference type="GO" id="GO:0005615">
    <property type="term" value="C:extracellular space"/>
    <property type="evidence" value="ECO:0007669"/>
    <property type="project" value="TreeGrafter"/>
</dbReference>
<proteinExistence type="inferred from homology"/>
<accession>A0A401NXL5</accession>
<comment type="similarity">
    <text evidence="1 2">Belongs to the peptidase M14 family.</text>
</comment>
<feature type="domain" description="Peptidase M14" evidence="4">
    <location>
        <begin position="73"/>
        <end position="244"/>
    </location>
</feature>
<evidence type="ECO:0000259" key="4">
    <source>
        <dbReference type="PROSITE" id="PS52035"/>
    </source>
</evidence>
<evidence type="ECO:0000256" key="1">
    <source>
        <dbReference type="ARBA" id="ARBA00005988"/>
    </source>
</evidence>
<reference evidence="5 6" key="1">
    <citation type="journal article" date="2018" name="Nat. Ecol. Evol.">
        <title>Shark genomes provide insights into elasmobranch evolution and the origin of vertebrates.</title>
        <authorList>
            <person name="Hara Y"/>
            <person name="Yamaguchi K"/>
            <person name="Onimaru K"/>
            <person name="Kadota M"/>
            <person name="Koyanagi M"/>
            <person name="Keeley SD"/>
            <person name="Tatsumi K"/>
            <person name="Tanaka K"/>
            <person name="Motone F"/>
            <person name="Kageyama Y"/>
            <person name="Nozu R"/>
            <person name="Adachi N"/>
            <person name="Nishimura O"/>
            <person name="Nakagawa R"/>
            <person name="Tanegashima C"/>
            <person name="Kiyatake I"/>
            <person name="Matsumoto R"/>
            <person name="Murakumo K"/>
            <person name="Nishida K"/>
            <person name="Terakita A"/>
            <person name="Kuratani S"/>
            <person name="Sato K"/>
            <person name="Hyodo S Kuraku.S."/>
        </authorList>
    </citation>
    <scope>NUCLEOTIDE SEQUENCE [LARGE SCALE GENOMIC DNA]</scope>
</reference>
<feature type="region of interest" description="Disordered" evidence="3">
    <location>
        <begin position="249"/>
        <end position="271"/>
    </location>
</feature>
<organism evidence="5 6">
    <name type="scientific">Scyliorhinus torazame</name>
    <name type="common">Cloudy catshark</name>
    <name type="synonym">Catulus torazame</name>
    <dbReference type="NCBI Taxonomy" id="75743"/>
    <lineage>
        <taxon>Eukaryota</taxon>
        <taxon>Metazoa</taxon>
        <taxon>Chordata</taxon>
        <taxon>Craniata</taxon>
        <taxon>Vertebrata</taxon>
        <taxon>Chondrichthyes</taxon>
        <taxon>Elasmobranchii</taxon>
        <taxon>Galeomorphii</taxon>
        <taxon>Galeoidea</taxon>
        <taxon>Carcharhiniformes</taxon>
        <taxon>Scyliorhinidae</taxon>
        <taxon>Scyliorhinus</taxon>
    </lineage>
</organism>
<dbReference type="Proteomes" id="UP000288216">
    <property type="component" value="Unassembled WGS sequence"/>
</dbReference>
<dbReference type="InterPro" id="IPR000834">
    <property type="entry name" value="Peptidase_M14"/>
</dbReference>
<dbReference type="SUPFAM" id="SSF53187">
    <property type="entry name" value="Zn-dependent exopeptidases"/>
    <property type="match status" value="2"/>
</dbReference>
<comment type="caution">
    <text evidence="5">The sequence shown here is derived from an EMBL/GenBank/DDBJ whole genome shotgun (WGS) entry which is preliminary data.</text>
</comment>
<dbReference type="GO" id="GO:0004181">
    <property type="term" value="F:metallocarboxypeptidase activity"/>
    <property type="evidence" value="ECO:0007669"/>
    <property type="project" value="InterPro"/>
</dbReference>
<evidence type="ECO:0000313" key="5">
    <source>
        <dbReference type="EMBL" id="GCB65619.1"/>
    </source>
</evidence>
<evidence type="ECO:0000313" key="6">
    <source>
        <dbReference type="Proteomes" id="UP000288216"/>
    </source>
</evidence>
<dbReference type="Gene3D" id="3.40.630.10">
    <property type="entry name" value="Zn peptidases"/>
    <property type="match status" value="2"/>
</dbReference>
<dbReference type="PROSITE" id="PS52035">
    <property type="entry name" value="PEPTIDASE_M14"/>
    <property type="match status" value="1"/>
</dbReference>
<dbReference type="PANTHER" id="PTHR11532:SF84">
    <property type="entry name" value="CARBOXYPEPTIDASE M"/>
    <property type="match status" value="1"/>
</dbReference>
<dbReference type="GO" id="GO:0006518">
    <property type="term" value="P:peptide metabolic process"/>
    <property type="evidence" value="ECO:0007669"/>
    <property type="project" value="TreeGrafter"/>
</dbReference>
<dbReference type="STRING" id="75743.A0A401NXL5"/>
<keyword evidence="6" id="KW-1185">Reference proteome</keyword>
<evidence type="ECO:0000256" key="2">
    <source>
        <dbReference type="PROSITE-ProRule" id="PRU01379"/>
    </source>
</evidence>
<name>A0A401NXL5_SCYTO</name>
<dbReference type="InterPro" id="IPR050753">
    <property type="entry name" value="Peptidase_M14_domain"/>
</dbReference>
<gene>
    <name evidence="5" type="ORF">scyTo_0004821</name>
</gene>
<comment type="caution">
    <text evidence="2">Lacks conserved residue(s) required for the propagation of feature annotation.</text>
</comment>
<dbReference type="EMBL" id="BFAA01001449">
    <property type="protein sequence ID" value="GCB65619.1"/>
    <property type="molecule type" value="Genomic_DNA"/>
</dbReference>
<evidence type="ECO:0000256" key="3">
    <source>
        <dbReference type="SAM" id="MobiDB-lite"/>
    </source>
</evidence>
<dbReference type="AlphaFoldDB" id="A0A401NXL5"/>
<dbReference type="GO" id="GO:0008270">
    <property type="term" value="F:zinc ion binding"/>
    <property type="evidence" value="ECO:0007669"/>
    <property type="project" value="InterPro"/>
</dbReference>
<dbReference type="Pfam" id="PF00246">
    <property type="entry name" value="Peptidase_M14"/>
    <property type="match status" value="2"/>
</dbReference>
<dbReference type="GO" id="GO:0016485">
    <property type="term" value="P:protein processing"/>
    <property type="evidence" value="ECO:0007669"/>
    <property type="project" value="TreeGrafter"/>
</dbReference>
<protein>
    <recommendedName>
        <fullName evidence="4">Peptidase M14 domain-containing protein</fullName>
    </recommendedName>
</protein>
<dbReference type="PANTHER" id="PTHR11532">
    <property type="entry name" value="PROTEASE M14 CARBOXYPEPTIDASE"/>
    <property type="match status" value="1"/>
</dbReference>
<sequence>MAPDDDVLRCISTTYSTNHANMFTGHHCGMTFPGGIVNGAQLHTVGGGMQDYNYVWVRCLDITLEQTCCFRHRYNANGVDLNRNFPDALDEAHSPVIQNETQAVMNWLHDHQFVLSGSLHGGALVANYAYDNLPPKFQDIPHENLTADEQYSRSPDGDIFRHISLVYAQNHPKMHQANACPGSTFSDGITNGAAWYKLKATIFLFIPLIKVLPLCLQRPTLSAFPVFLTPSEKRLSLSTTAPYKEGQITPLPPHLGGQCPRLSPSLKDSYR</sequence>
<dbReference type="OrthoDB" id="10249045at2759"/>